<dbReference type="eggNOG" id="ENOG502S45I">
    <property type="taxonomic scope" value="Eukaryota"/>
</dbReference>
<organism evidence="3 4">
    <name type="scientific">Metarhizium robertsii</name>
    <dbReference type="NCBI Taxonomy" id="568076"/>
    <lineage>
        <taxon>Eukaryota</taxon>
        <taxon>Fungi</taxon>
        <taxon>Dikarya</taxon>
        <taxon>Ascomycota</taxon>
        <taxon>Pezizomycotina</taxon>
        <taxon>Sordariomycetes</taxon>
        <taxon>Hypocreomycetidae</taxon>
        <taxon>Hypocreales</taxon>
        <taxon>Clavicipitaceae</taxon>
        <taxon>Metarhizium</taxon>
    </lineage>
</organism>
<dbReference type="AlphaFoldDB" id="A0A014PQ58"/>
<comment type="similarity">
    <text evidence="1">Belongs to the UPF0045 family.</text>
</comment>
<dbReference type="OrthoDB" id="5587367at2759"/>
<dbReference type="PANTHER" id="PTHR33777:SF1">
    <property type="entry name" value="UPF0045 PROTEIN ECM15"/>
    <property type="match status" value="1"/>
</dbReference>
<name>A0A014PQ58_9HYPO</name>
<sequence length="121" mass="12949">MDYNLLSTPPKCLADFNLVPIGTGEASIAEELAEVERLLKHTGVKHTMQTTGTVLEGTWDEVVNAIGKAHAAVHQRGVAKVQSEIRIGTKVRDLNKAHRTDKAGGEHAPVGKPECCNVLGT</sequence>
<feature type="domain" description="Thiamine-binding protein" evidence="2">
    <location>
        <begin position="14"/>
        <end position="91"/>
    </location>
</feature>
<gene>
    <name evidence="3" type="ORF">X797_007419</name>
</gene>
<dbReference type="PANTHER" id="PTHR33777">
    <property type="entry name" value="UPF0045 PROTEIN ECM15"/>
    <property type="match status" value="1"/>
</dbReference>
<dbReference type="SUPFAM" id="SSF89957">
    <property type="entry name" value="MTH1187/YkoF-like"/>
    <property type="match status" value="1"/>
</dbReference>
<dbReference type="InterPro" id="IPR029756">
    <property type="entry name" value="MTH1187/YkoF-like"/>
</dbReference>
<evidence type="ECO:0000256" key="1">
    <source>
        <dbReference type="ARBA" id="ARBA00010272"/>
    </source>
</evidence>
<evidence type="ECO:0000259" key="2">
    <source>
        <dbReference type="Pfam" id="PF01910"/>
    </source>
</evidence>
<reference evidence="3 4" key="1">
    <citation type="submission" date="2014-02" db="EMBL/GenBank/DDBJ databases">
        <title>The genome sequence of the entomopathogenic fungus Metarhizium robertsii ARSEF 2575.</title>
        <authorList>
            <person name="Giuliano Garisto Donzelli B."/>
            <person name="Roe B.A."/>
            <person name="Macmil S.L."/>
            <person name="Krasnoff S.B."/>
            <person name="Gibson D.M."/>
        </authorList>
    </citation>
    <scope>NUCLEOTIDE SEQUENCE [LARGE SCALE GENOMIC DNA]</scope>
    <source>
        <strain evidence="3 4">ARSEF 2575</strain>
    </source>
</reference>
<dbReference type="InterPro" id="IPR051614">
    <property type="entry name" value="UPF0045_domain"/>
</dbReference>
<dbReference type="GO" id="GO:0005829">
    <property type="term" value="C:cytosol"/>
    <property type="evidence" value="ECO:0007669"/>
    <property type="project" value="TreeGrafter"/>
</dbReference>
<proteinExistence type="inferred from homology"/>
<dbReference type="Proteomes" id="UP000030151">
    <property type="component" value="Unassembled WGS sequence"/>
</dbReference>
<accession>A0A014PQ58</accession>
<comment type="caution">
    <text evidence="3">The sequence shown here is derived from an EMBL/GenBank/DDBJ whole genome shotgun (WGS) entry which is preliminary data.</text>
</comment>
<dbReference type="HOGENOM" id="CLU_137479_0_0_1"/>
<evidence type="ECO:0000313" key="4">
    <source>
        <dbReference type="Proteomes" id="UP000030151"/>
    </source>
</evidence>
<evidence type="ECO:0000313" key="3">
    <source>
        <dbReference type="EMBL" id="EXU99608.1"/>
    </source>
</evidence>
<dbReference type="EMBL" id="JELW01000018">
    <property type="protein sequence ID" value="EXU99608.1"/>
    <property type="molecule type" value="Genomic_DNA"/>
</dbReference>
<dbReference type="NCBIfam" id="TIGR00106">
    <property type="entry name" value="MTH1187 family thiamine-binding protein"/>
    <property type="match status" value="1"/>
</dbReference>
<dbReference type="InterPro" id="IPR002767">
    <property type="entry name" value="Thiamine_BP"/>
</dbReference>
<protein>
    <submittedName>
        <fullName evidence="3">DUF77 domain protein</fullName>
    </submittedName>
</protein>
<dbReference type="Pfam" id="PF01910">
    <property type="entry name" value="Thiamine_BP"/>
    <property type="match status" value="1"/>
</dbReference>
<dbReference type="Gene3D" id="3.30.70.930">
    <property type="match status" value="1"/>
</dbReference>